<name>A0ABW7ZD27_9ACTN</name>
<keyword evidence="3" id="KW-1185">Reference proteome</keyword>
<reference evidence="2 3" key="1">
    <citation type="submission" date="2024-10" db="EMBL/GenBank/DDBJ databases">
        <title>The Natural Products Discovery Center: Release of the First 8490 Sequenced Strains for Exploring Actinobacteria Biosynthetic Diversity.</title>
        <authorList>
            <person name="Kalkreuter E."/>
            <person name="Kautsar S.A."/>
            <person name="Yang D."/>
            <person name="Bader C.D."/>
            <person name="Teijaro C.N."/>
            <person name="Fluegel L."/>
            <person name="Davis C.M."/>
            <person name="Simpson J.R."/>
            <person name="Lauterbach L."/>
            <person name="Steele A.D."/>
            <person name="Gui C."/>
            <person name="Meng S."/>
            <person name="Li G."/>
            <person name="Viehrig K."/>
            <person name="Ye F."/>
            <person name="Su P."/>
            <person name="Kiefer A.F."/>
            <person name="Nichols A."/>
            <person name="Cepeda A.J."/>
            <person name="Yan W."/>
            <person name="Fan B."/>
            <person name="Jiang Y."/>
            <person name="Adhikari A."/>
            <person name="Zheng C.-J."/>
            <person name="Schuster L."/>
            <person name="Cowan T.M."/>
            <person name="Smanski M.J."/>
            <person name="Chevrette M.G."/>
            <person name="De Carvalho L.P.S."/>
            <person name="Shen B."/>
        </authorList>
    </citation>
    <scope>NUCLEOTIDE SEQUENCE [LARGE SCALE GENOMIC DNA]</scope>
    <source>
        <strain evidence="2 3">NPDC049845</strain>
    </source>
</reference>
<proteinExistence type="predicted"/>
<evidence type="ECO:0008006" key="4">
    <source>
        <dbReference type="Google" id="ProtNLM"/>
    </source>
</evidence>
<sequence>MSDREFSGFEVDTIADAVRQPPLHELRAVARSRRRRSATLGSSALALLLAVVVAPVAAHPERFASPSRPAPPPERVLPGMPGDFTLTGPESGVDVRVEPCVLRFARTTDRGRTWTDWDEARYEADDCRPGSTLEYSVLGNGTYLVRDGLRRLSTDYGRTWQDADQAIIPVRAFPANTRPVHCQFTCEAIDEPLAVDPSTGLVYRLDGTPPSPLQLASLYPAADGSIWITYDPGRGTVAARSTDRGATWKTWRPAAGRSLLALVGVDRLRGYQIVSGPDGKVSLERTTDGGTTWSTTGTSLGTGLQWDLTVGADGSLLVVTQSGPENNRKTQILVSRDEGRSFTTTYDDGMPVASVSVAPGYAWIFSPGGPRGEADHLLLTRDGRTWDRFLLASP</sequence>
<gene>
    <name evidence="2" type="ORF">ACIBP4_00420</name>
</gene>
<keyword evidence="1" id="KW-0812">Transmembrane</keyword>
<dbReference type="Proteomes" id="UP001612812">
    <property type="component" value="Unassembled WGS sequence"/>
</dbReference>
<accession>A0ABW7ZD27</accession>
<dbReference type="Gene3D" id="2.130.10.10">
    <property type="entry name" value="YVTN repeat-like/Quinoprotein amine dehydrogenase"/>
    <property type="match status" value="1"/>
</dbReference>
<evidence type="ECO:0000313" key="3">
    <source>
        <dbReference type="Proteomes" id="UP001612812"/>
    </source>
</evidence>
<dbReference type="EMBL" id="JBITLE010000001">
    <property type="protein sequence ID" value="MFI7260759.1"/>
    <property type="molecule type" value="Genomic_DNA"/>
</dbReference>
<evidence type="ECO:0000256" key="1">
    <source>
        <dbReference type="SAM" id="Phobius"/>
    </source>
</evidence>
<dbReference type="SUPFAM" id="SSF110296">
    <property type="entry name" value="Oligoxyloglucan reducing end-specific cellobiohydrolase"/>
    <property type="match status" value="1"/>
</dbReference>
<dbReference type="RefSeq" id="WP_396765301.1">
    <property type="nucleotide sequence ID" value="NZ_JBITLA010000007.1"/>
</dbReference>
<keyword evidence="1" id="KW-1133">Transmembrane helix</keyword>
<protein>
    <recommendedName>
        <fullName evidence="4">Exo-alpha-sialidase</fullName>
    </recommendedName>
</protein>
<dbReference type="InterPro" id="IPR015943">
    <property type="entry name" value="WD40/YVTN_repeat-like_dom_sf"/>
</dbReference>
<comment type="caution">
    <text evidence="2">The sequence shown here is derived from an EMBL/GenBank/DDBJ whole genome shotgun (WGS) entry which is preliminary data.</text>
</comment>
<feature type="transmembrane region" description="Helical" evidence="1">
    <location>
        <begin position="37"/>
        <end position="58"/>
    </location>
</feature>
<evidence type="ECO:0000313" key="2">
    <source>
        <dbReference type="EMBL" id="MFI7260759.1"/>
    </source>
</evidence>
<organism evidence="2 3">
    <name type="scientific">Micromonospora maritima</name>
    <dbReference type="NCBI Taxonomy" id="986711"/>
    <lineage>
        <taxon>Bacteria</taxon>
        <taxon>Bacillati</taxon>
        <taxon>Actinomycetota</taxon>
        <taxon>Actinomycetes</taxon>
        <taxon>Micromonosporales</taxon>
        <taxon>Micromonosporaceae</taxon>
        <taxon>Micromonospora</taxon>
    </lineage>
</organism>
<keyword evidence="1" id="KW-0472">Membrane</keyword>